<feature type="signal peptide" evidence="1">
    <location>
        <begin position="1"/>
        <end position="27"/>
    </location>
</feature>
<proteinExistence type="predicted"/>
<evidence type="ECO:0000256" key="1">
    <source>
        <dbReference type="SAM" id="SignalP"/>
    </source>
</evidence>
<dbReference type="VEuPathDB" id="PiroplasmaDB:BEWA_045700"/>
<keyword evidence="3" id="KW-1185">Reference proteome</keyword>
<feature type="chain" id="PRO_5003952319" evidence="1">
    <location>
        <begin position="28"/>
        <end position="258"/>
    </location>
</feature>
<name>L1L9D4_THEEQ</name>
<dbReference type="Proteomes" id="UP000031512">
    <property type="component" value="Unassembled WGS sequence"/>
</dbReference>
<comment type="caution">
    <text evidence="2">The sequence shown here is derived from an EMBL/GenBank/DDBJ whole genome shotgun (WGS) entry which is preliminary data.</text>
</comment>
<protein>
    <submittedName>
        <fullName evidence="2">Signal peptide containing protein</fullName>
    </submittedName>
</protein>
<evidence type="ECO:0000313" key="3">
    <source>
        <dbReference type="Proteomes" id="UP000031512"/>
    </source>
</evidence>
<evidence type="ECO:0000313" key="2">
    <source>
        <dbReference type="EMBL" id="EKX72106.1"/>
    </source>
</evidence>
<dbReference type="GeneID" id="15803966"/>
<organism evidence="2 3">
    <name type="scientific">Theileria equi strain WA</name>
    <dbReference type="NCBI Taxonomy" id="1537102"/>
    <lineage>
        <taxon>Eukaryota</taxon>
        <taxon>Sar</taxon>
        <taxon>Alveolata</taxon>
        <taxon>Apicomplexa</taxon>
        <taxon>Aconoidasida</taxon>
        <taxon>Piroplasmida</taxon>
        <taxon>Theileriidae</taxon>
        <taxon>Theileria</taxon>
    </lineage>
</organism>
<dbReference type="AlphaFoldDB" id="L1L9D4"/>
<sequence length="258" mass="29568">MVDKYSSIILFSSILLVISPSFDSVNAFPIVHKFLIDFDVSGNVPGRIKVSSSLRYSGGLNYSIKQASRHTHVIGRIVDEDEVLLDGKSTYMSRYVLVVVRDGGAKYVRITTRRREDHKYVTWIREFIKRTGAERYIPVIRTPVAIDLKTQESDEFIKMETVICGNNNDVIKEFTIHRNMQDDFIIGQIQYGEFLIEAVTSEIMERKVALGMVYNIPSITIFTRYADGADVTTKYKFSIDSKTVHLLEETRKLMDLCE</sequence>
<dbReference type="EMBL" id="ACOU01000007">
    <property type="protein sequence ID" value="EKX72106.1"/>
    <property type="molecule type" value="Genomic_DNA"/>
</dbReference>
<accession>L1L9D4</accession>
<dbReference type="RefSeq" id="XP_004831558.1">
    <property type="nucleotide sequence ID" value="XM_004831501.1"/>
</dbReference>
<dbReference type="KEGG" id="beq:BEWA_045700"/>
<gene>
    <name evidence="2" type="ORF">BEWA_045700</name>
</gene>
<reference evidence="2 3" key="1">
    <citation type="journal article" date="2012" name="BMC Genomics">
        <title>Comparative genomic analysis and phylogenetic position of Theileria equi.</title>
        <authorList>
            <person name="Kappmeyer L.S."/>
            <person name="Thiagarajan M."/>
            <person name="Herndon D.R."/>
            <person name="Ramsay J.D."/>
            <person name="Caler E."/>
            <person name="Djikeng A."/>
            <person name="Gillespie J.J."/>
            <person name="Lau A.O."/>
            <person name="Roalson E.H."/>
            <person name="Silva J.C."/>
            <person name="Silva M.G."/>
            <person name="Suarez C.E."/>
            <person name="Ueti M.W."/>
            <person name="Nene V.M."/>
            <person name="Mealey R.H."/>
            <person name="Knowles D.P."/>
            <person name="Brayton K.A."/>
        </authorList>
    </citation>
    <scope>NUCLEOTIDE SEQUENCE [LARGE SCALE GENOMIC DNA]</scope>
    <source>
        <strain evidence="2 3">WA</strain>
    </source>
</reference>
<keyword evidence="1" id="KW-0732">Signal</keyword>